<sequence>MHCLFFDVLPKPGHMAHYFDHVARLKPVLAAHDGLVFLDRYRPLDDADALLSHQLWADEAAIAKWRADATHRASQSAGRKIHFDSYRIRVGEEIAQDQASLETGRFLLAAYGSAPATLPGARSYESVNHEGRFVTLASHDQLGAAARAAAASGAPQTRLFRILRDYTLTDRAEAPQP</sequence>
<proteinExistence type="predicted"/>
<gene>
    <name evidence="2" type="ORF">MACH21_16090</name>
</gene>
<dbReference type="PANTHER" id="PTHR37811:SF2">
    <property type="entry name" value="ABM DOMAIN-CONTAINING PROTEIN"/>
    <property type="match status" value="1"/>
</dbReference>
<evidence type="ECO:0000313" key="3">
    <source>
        <dbReference type="Proteomes" id="UP001337723"/>
    </source>
</evidence>
<dbReference type="GO" id="GO:0004497">
    <property type="term" value="F:monooxygenase activity"/>
    <property type="evidence" value="ECO:0007669"/>
    <property type="project" value="UniProtKB-KW"/>
</dbReference>
<dbReference type="Proteomes" id="UP001337723">
    <property type="component" value="Chromosome"/>
</dbReference>
<dbReference type="SUPFAM" id="SSF54909">
    <property type="entry name" value="Dimeric alpha+beta barrel"/>
    <property type="match status" value="1"/>
</dbReference>
<reference evidence="2 3" key="1">
    <citation type="submission" date="2023-01" db="EMBL/GenBank/DDBJ databases">
        <title>Complete genome sequence of Roseicyclus marinus strain Dej080120_10.</title>
        <authorList>
            <person name="Ueki S."/>
            <person name="Maruyama F."/>
        </authorList>
    </citation>
    <scope>NUCLEOTIDE SEQUENCE [LARGE SCALE GENOMIC DNA]</scope>
    <source>
        <strain evidence="2 3">Dej080120_10</strain>
    </source>
</reference>
<dbReference type="RefSeq" id="WP_338276276.1">
    <property type="nucleotide sequence ID" value="NZ_AP027266.1"/>
</dbReference>
<evidence type="ECO:0000259" key="1">
    <source>
        <dbReference type="Pfam" id="PF03992"/>
    </source>
</evidence>
<keyword evidence="2" id="KW-0503">Monooxygenase</keyword>
<dbReference type="InterPro" id="IPR011008">
    <property type="entry name" value="Dimeric_a/b-barrel"/>
</dbReference>
<dbReference type="EMBL" id="AP027266">
    <property type="protein sequence ID" value="BDW85432.1"/>
    <property type="molecule type" value="Genomic_DNA"/>
</dbReference>
<dbReference type="AlphaFoldDB" id="A0AA48H808"/>
<dbReference type="InterPro" id="IPR052936">
    <property type="entry name" value="Jasmonate_Hydroxylase-like"/>
</dbReference>
<dbReference type="KEGG" id="rmai:MACH21_16090"/>
<keyword evidence="3" id="KW-1185">Reference proteome</keyword>
<name>A0AA48H808_9RHOB</name>
<dbReference type="Pfam" id="PF03992">
    <property type="entry name" value="ABM"/>
    <property type="match status" value="1"/>
</dbReference>
<keyword evidence="2" id="KW-0560">Oxidoreductase</keyword>
<organism evidence="2 3">
    <name type="scientific">Roseicyclus marinus</name>
    <dbReference type="NCBI Taxonomy" id="2161673"/>
    <lineage>
        <taxon>Bacteria</taxon>
        <taxon>Pseudomonadati</taxon>
        <taxon>Pseudomonadota</taxon>
        <taxon>Alphaproteobacteria</taxon>
        <taxon>Rhodobacterales</taxon>
        <taxon>Roseobacteraceae</taxon>
        <taxon>Roseicyclus</taxon>
    </lineage>
</organism>
<feature type="domain" description="ABM" evidence="1">
    <location>
        <begin position="8"/>
        <end position="75"/>
    </location>
</feature>
<dbReference type="Gene3D" id="3.30.70.100">
    <property type="match status" value="1"/>
</dbReference>
<dbReference type="InterPro" id="IPR007138">
    <property type="entry name" value="ABM_dom"/>
</dbReference>
<protein>
    <submittedName>
        <fullName evidence="2">Antibiotic biosynthesis monooxygenase</fullName>
    </submittedName>
</protein>
<dbReference type="PANTHER" id="PTHR37811">
    <property type="entry name" value="BLL5343 PROTEIN"/>
    <property type="match status" value="1"/>
</dbReference>
<evidence type="ECO:0000313" key="2">
    <source>
        <dbReference type="EMBL" id="BDW85432.1"/>
    </source>
</evidence>
<accession>A0AA48H808</accession>